<feature type="transmembrane region" description="Helical" evidence="5">
    <location>
        <begin position="440"/>
        <end position="459"/>
    </location>
</feature>
<keyword evidence="4 5" id="KW-0472">Membrane</keyword>
<dbReference type="PANTHER" id="PTHR37422">
    <property type="entry name" value="TEICHURONIC ACID BIOSYNTHESIS PROTEIN TUAE"/>
    <property type="match status" value="1"/>
</dbReference>
<dbReference type="EMBL" id="JADJNC010000031">
    <property type="protein sequence ID" value="MBK7424464.1"/>
    <property type="molecule type" value="Genomic_DNA"/>
</dbReference>
<feature type="domain" description="O-antigen ligase-related" evidence="6">
    <location>
        <begin position="280"/>
        <end position="416"/>
    </location>
</feature>
<feature type="transmembrane region" description="Helical" evidence="5">
    <location>
        <begin position="247"/>
        <end position="265"/>
    </location>
</feature>
<dbReference type="AlphaFoldDB" id="A0A9D7F986"/>
<dbReference type="GO" id="GO:0016874">
    <property type="term" value="F:ligase activity"/>
    <property type="evidence" value="ECO:0007669"/>
    <property type="project" value="UniProtKB-KW"/>
</dbReference>
<dbReference type="Pfam" id="PF04932">
    <property type="entry name" value="Wzy_C"/>
    <property type="match status" value="1"/>
</dbReference>
<organism evidence="7 8">
    <name type="scientific">Candidatus Propionivibrio dominans</name>
    <dbReference type="NCBI Taxonomy" id="2954373"/>
    <lineage>
        <taxon>Bacteria</taxon>
        <taxon>Pseudomonadati</taxon>
        <taxon>Pseudomonadota</taxon>
        <taxon>Betaproteobacteria</taxon>
        <taxon>Rhodocyclales</taxon>
        <taxon>Rhodocyclaceae</taxon>
        <taxon>Propionivibrio</taxon>
    </lineage>
</organism>
<comment type="caution">
    <text evidence="7">The sequence shown here is derived from an EMBL/GenBank/DDBJ whole genome shotgun (WGS) entry which is preliminary data.</text>
</comment>
<keyword evidence="3 5" id="KW-1133">Transmembrane helix</keyword>
<dbReference type="GO" id="GO:0016020">
    <property type="term" value="C:membrane"/>
    <property type="evidence" value="ECO:0007669"/>
    <property type="project" value="UniProtKB-SubCell"/>
</dbReference>
<proteinExistence type="predicted"/>
<feature type="transmembrane region" description="Helical" evidence="5">
    <location>
        <begin position="272"/>
        <end position="290"/>
    </location>
</feature>
<feature type="transmembrane region" description="Helical" evidence="5">
    <location>
        <begin position="409"/>
        <end position="428"/>
    </location>
</feature>
<name>A0A9D7F986_9RHOO</name>
<protein>
    <submittedName>
        <fullName evidence="7">O-antigen ligase family protein</fullName>
    </submittedName>
</protein>
<evidence type="ECO:0000256" key="2">
    <source>
        <dbReference type="ARBA" id="ARBA00022692"/>
    </source>
</evidence>
<evidence type="ECO:0000313" key="7">
    <source>
        <dbReference type="EMBL" id="MBK7424464.1"/>
    </source>
</evidence>
<sequence length="496" mass="55315">MKGVDNSGRAFPRYLLTGVLGAMFALCPYPVWDLEGRWFVIAIVGIALVSISMVFAGRFSNFLLIVLLFCVPLAGFAKWLFLDDYSDFIKTAAPLSGALSLGLFEFLIVGLYFAWAFRIFVLREEPMPRLEKIDAPVAVLVVSSAVSLWGAAEQPLGIFSLGHLLKHAMIYFYVSRNFKRTHLPWFMASIAFAILVEAIIGILQYGQILPPGLMRDKGAGSDRLEQLYDVTGIEDISRAHGTTYDSHALGIYLSMLMHFALVFLYKSALPARMRLGSGLLLLLGFAGLVASYSRSAWLSFAISAGFTVLVLIAWRERYALMSTIFVVAVGLITAPWVFAKLFARLFEADSDALLGRFDQYTVAWTMWRENFLFGVGAGNYNMQLEHYNMNWAIEGPVHNVILLIGSETGLFGVIAFYGLITVVLYNLWRLIRLRHEPDCRFALAAFGGLLAFTLDGLTNPLFREATVYMQFWLTVALSVALAREAKPRPPVISHMN</sequence>
<feature type="transmembrane region" description="Helical" evidence="5">
    <location>
        <begin position="296"/>
        <end position="314"/>
    </location>
</feature>
<dbReference type="PANTHER" id="PTHR37422:SF23">
    <property type="entry name" value="TEICHURONIC ACID BIOSYNTHESIS PROTEIN TUAE"/>
    <property type="match status" value="1"/>
</dbReference>
<evidence type="ECO:0000256" key="4">
    <source>
        <dbReference type="ARBA" id="ARBA00023136"/>
    </source>
</evidence>
<keyword evidence="2 5" id="KW-0812">Transmembrane</keyword>
<keyword evidence="7" id="KW-0436">Ligase</keyword>
<evidence type="ECO:0000313" key="8">
    <source>
        <dbReference type="Proteomes" id="UP000886602"/>
    </source>
</evidence>
<evidence type="ECO:0000256" key="3">
    <source>
        <dbReference type="ARBA" id="ARBA00022989"/>
    </source>
</evidence>
<evidence type="ECO:0000256" key="5">
    <source>
        <dbReference type="SAM" id="Phobius"/>
    </source>
</evidence>
<feature type="transmembrane region" description="Helical" evidence="5">
    <location>
        <begin position="186"/>
        <end position="206"/>
    </location>
</feature>
<gene>
    <name evidence="7" type="ORF">IPJ48_16055</name>
</gene>
<dbReference type="InterPro" id="IPR051533">
    <property type="entry name" value="WaaL-like"/>
</dbReference>
<feature type="transmembrane region" description="Helical" evidence="5">
    <location>
        <begin position="62"/>
        <end position="81"/>
    </location>
</feature>
<comment type="subcellular location">
    <subcellularLocation>
        <location evidence="1">Membrane</location>
        <topology evidence="1">Multi-pass membrane protein</topology>
    </subcellularLocation>
</comment>
<feature type="transmembrane region" description="Helical" evidence="5">
    <location>
        <begin position="38"/>
        <end position="55"/>
    </location>
</feature>
<evidence type="ECO:0000259" key="6">
    <source>
        <dbReference type="Pfam" id="PF04932"/>
    </source>
</evidence>
<feature type="transmembrane region" description="Helical" evidence="5">
    <location>
        <begin position="101"/>
        <end position="121"/>
    </location>
</feature>
<evidence type="ECO:0000256" key="1">
    <source>
        <dbReference type="ARBA" id="ARBA00004141"/>
    </source>
</evidence>
<reference evidence="7" key="1">
    <citation type="submission" date="2020-10" db="EMBL/GenBank/DDBJ databases">
        <title>Connecting structure to function with the recovery of over 1000 high-quality activated sludge metagenome-assembled genomes encoding full-length rRNA genes using long-read sequencing.</title>
        <authorList>
            <person name="Singleton C.M."/>
            <person name="Petriglieri F."/>
            <person name="Kristensen J.M."/>
            <person name="Kirkegaard R.H."/>
            <person name="Michaelsen T.Y."/>
            <person name="Andersen M.H."/>
            <person name="Karst S.M."/>
            <person name="Dueholm M.S."/>
            <person name="Nielsen P.H."/>
            <person name="Albertsen M."/>
        </authorList>
    </citation>
    <scope>NUCLEOTIDE SEQUENCE</scope>
    <source>
        <strain evidence="7">EsbW_18-Q3-R4-48_MAXAC.044</strain>
    </source>
</reference>
<feature type="transmembrane region" description="Helical" evidence="5">
    <location>
        <begin position="319"/>
        <end position="338"/>
    </location>
</feature>
<feature type="transmembrane region" description="Helical" evidence="5">
    <location>
        <begin position="12"/>
        <end position="32"/>
    </location>
</feature>
<dbReference type="Proteomes" id="UP000886602">
    <property type="component" value="Unassembled WGS sequence"/>
</dbReference>
<accession>A0A9D7F986</accession>
<dbReference type="InterPro" id="IPR007016">
    <property type="entry name" value="O-antigen_ligase-rel_domated"/>
</dbReference>